<feature type="signal peptide" evidence="1">
    <location>
        <begin position="1"/>
        <end position="15"/>
    </location>
</feature>
<gene>
    <name evidence="2" type="ORF">OBBRIDRAFT_726238</name>
</gene>
<feature type="chain" id="PRO_5034586590" evidence="1">
    <location>
        <begin position="16"/>
        <end position="81"/>
    </location>
</feature>
<evidence type="ECO:0000256" key="1">
    <source>
        <dbReference type="SAM" id="SignalP"/>
    </source>
</evidence>
<reference evidence="2 3" key="1">
    <citation type="submission" date="2016-07" db="EMBL/GenBank/DDBJ databases">
        <title>Draft genome of the white-rot fungus Obba rivulosa 3A-2.</title>
        <authorList>
            <consortium name="DOE Joint Genome Institute"/>
            <person name="Miettinen O."/>
            <person name="Riley R."/>
            <person name="Acob R."/>
            <person name="Barry K."/>
            <person name="Cullen D."/>
            <person name="De Vries R."/>
            <person name="Hainaut M."/>
            <person name="Hatakka A."/>
            <person name="Henrissat B."/>
            <person name="Hilden K."/>
            <person name="Kuo R."/>
            <person name="Labutti K."/>
            <person name="Lipzen A."/>
            <person name="Makela M.R."/>
            <person name="Sandor L."/>
            <person name="Spatafora J.W."/>
            <person name="Grigoriev I.V."/>
            <person name="Hibbett D.S."/>
        </authorList>
    </citation>
    <scope>NUCLEOTIDE SEQUENCE [LARGE SCALE GENOMIC DNA]</scope>
    <source>
        <strain evidence="2 3">3A-2</strain>
    </source>
</reference>
<evidence type="ECO:0000313" key="3">
    <source>
        <dbReference type="Proteomes" id="UP000250043"/>
    </source>
</evidence>
<sequence length="81" mass="9124">LLYCLNFCLIHKARAALVNIIVNDQYGDPVNGNLIKYEPSEGWRSTYDEPSCNIYNGSTERNAAYMGTWHVVQTRSLGKIG</sequence>
<keyword evidence="3" id="KW-1185">Reference proteome</keyword>
<feature type="non-terminal residue" evidence="2">
    <location>
        <position position="1"/>
    </location>
</feature>
<protein>
    <submittedName>
        <fullName evidence="2">Uncharacterized protein</fullName>
    </submittedName>
</protein>
<dbReference type="EMBL" id="KV722365">
    <property type="protein sequence ID" value="OCH92722.1"/>
    <property type="molecule type" value="Genomic_DNA"/>
</dbReference>
<dbReference type="AlphaFoldDB" id="A0A8E2B524"/>
<organism evidence="2 3">
    <name type="scientific">Obba rivulosa</name>
    <dbReference type="NCBI Taxonomy" id="1052685"/>
    <lineage>
        <taxon>Eukaryota</taxon>
        <taxon>Fungi</taxon>
        <taxon>Dikarya</taxon>
        <taxon>Basidiomycota</taxon>
        <taxon>Agaricomycotina</taxon>
        <taxon>Agaricomycetes</taxon>
        <taxon>Polyporales</taxon>
        <taxon>Gelatoporiaceae</taxon>
        <taxon>Obba</taxon>
    </lineage>
</organism>
<proteinExistence type="predicted"/>
<dbReference type="Proteomes" id="UP000250043">
    <property type="component" value="Unassembled WGS sequence"/>
</dbReference>
<accession>A0A8E2B524</accession>
<dbReference type="OrthoDB" id="3245657at2759"/>
<name>A0A8E2B524_9APHY</name>
<evidence type="ECO:0000313" key="2">
    <source>
        <dbReference type="EMBL" id="OCH92722.1"/>
    </source>
</evidence>
<keyword evidence="1" id="KW-0732">Signal</keyword>